<organism evidence="2 3">
    <name type="scientific">Apatococcus fuscideae</name>
    <dbReference type="NCBI Taxonomy" id="2026836"/>
    <lineage>
        <taxon>Eukaryota</taxon>
        <taxon>Viridiplantae</taxon>
        <taxon>Chlorophyta</taxon>
        <taxon>core chlorophytes</taxon>
        <taxon>Trebouxiophyceae</taxon>
        <taxon>Chlorellales</taxon>
        <taxon>Chlorellaceae</taxon>
        <taxon>Apatococcus</taxon>
    </lineage>
</organism>
<feature type="region of interest" description="Disordered" evidence="1">
    <location>
        <begin position="31"/>
        <end position="73"/>
    </location>
</feature>
<dbReference type="EMBL" id="JALJOV010000037">
    <property type="protein sequence ID" value="KAK9868273.1"/>
    <property type="molecule type" value="Genomic_DNA"/>
</dbReference>
<protein>
    <submittedName>
        <fullName evidence="2">Uncharacterized protein</fullName>
    </submittedName>
</protein>
<dbReference type="AlphaFoldDB" id="A0AAW1THK4"/>
<sequence length="106" mass="11502">METSDFSVYPLATFRYGWRLRHSLFQRHSGHAQSGNSLLSCAPGGDSGARRNSLFPGVADNIRQAGPQKSRLSHQPGVLICSSWASQNSRLLWPLSTGDANCATQA</sequence>
<evidence type="ECO:0000313" key="3">
    <source>
        <dbReference type="Proteomes" id="UP001485043"/>
    </source>
</evidence>
<gene>
    <name evidence="2" type="ORF">WJX84_012188</name>
</gene>
<proteinExistence type="predicted"/>
<name>A0AAW1THK4_9CHLO</name>
<keyword evidence="3" id="KW-1185">Reference proteome</keyword>
<evidence type="ECO:0000313" key="2">
    <source>
        <dbReference type="EMBL" id="KAK9868273.1"/>
    </source>
</evidence>
<accession>A0AAW1THK4</accession>
<comment type="caution">
    <text evidence="2">The sequence shown here is derived from an EMBL/GenBank/DDBJ whole genome shotgun (WGS) entry which is preliminary data.</text>
</comment>
<dbReference type="Proteomes" id="UP001485043">
    <property type="component" value="Unassembled WGS sequence"/>
</dbReference>
<evidence type="ECO:0000256" key="1">
    <source>
        <dbReference type="SAM" id="MobiDB-lite"/>
    </source>
</evidence>
<reference evidence="2 3" key="1">
    <citation type="journal article" date="2024" name="Nat. Commun.">
        <title>Phylogenomics reveals the evolutionary origins of lichenization in chlorophyte algae.</title>
        <authorList>
            <person name="Puginier C."/>
            <person name="Libourel C."/>
            <person name="Otte J."/>
            <person name="Skaloud P."/>
            <person name="Haon M."/>
            <person name="Grisel S."/>
            <person name="Petersen M."/>
            <person name="Berrin J.G."/>
            <person name="Delaux P.M."/>
            <person name="Dal Grande F."/>
            <person name="Keller J."/>
        </authorList>
    </citation>
    <scope>NUCLEOTIDE SEQUENCE [LARGE SCALE GENOMIC DNA]</scope>
    <source>
        <strain evidence="2 3">SAG 2523</strain>
    </source>
</reference>